<dbReference type="InterPro" id="IPR002477">
    <property type="entry name" value="Peptidoglycan-bd-like"/>
</dbReference>
<accession>A0ABS7G0T4</accession>
<name>A0ABS7G0T4_9ACTN</name>
<evidence type="ECO:0000313" key="9">
    <source>
        <dbReference type="EMBL" id="MBW8486287.1"/>
    </source>
</evidence>
<evidence type="ECO:0000256" key="3">
    <source>
        <dbReference type="ARBA" id="ARBA00022960"/>
    </source>
</evidence>
<gene>
    <name evidence="9" type="ORF">K1Y72_28225</name>
</gene>
<proteinExistence type="predicted"/>
<evidence type="ECO:0000256" key="4">
    <source>
        <dbReference type="ARBA" id="ARBA00022984"/>
    </source>
</evidence>
<dbReference type="InterPro" id="IPR050979">
    <property type="entry name" value="LD-transpeptidase"/>
</dbReference>
<dbReference type="Gene3D" id="2.40.440.10">
    <property type="entry name" value="L,D-transpeptidase catalytic domain-like"/>
    <property type="match status" value="1"/>
</dbReference>
<keyword evidence="3 6" id="KW-0133">Cell shape</keyword>
<evidence type="ECO:0000313" key="10">
    <source>
        <dbReference type="Proteomes" id="UP000774570"/>
    </source>
</evidence>
<dbReference type="EMBL" id="JAIBOA010000022">
    <property type="protein sequence ID" value="MBW8486287.1"/>
    <property type="molecule type" value="Genomic_DNA"/>
</dbReference>
<comment type="pathway">
    <text evidence="1 6">Cell wall biogenesis; peptidoglycan biosynthesis.</text>
</comment>
<organism evidence="9 10">
    <name type="scientific">Actinomadura parmotrematis</name>
    <dbReference type="NCBI Taxonomy" id="2864039"/>
    <lineage>
        <taxon>Bacteria</taxon>
        <taxon>Bacillati</taxon>
        <taxon>Actinomycetota</taxon>
        <taxon>Actinomycetes</taxon>
        <taxon>Streptosporangiales</taxon>
        <taxon>Thermomonosporaceae</taxon>
        <taxon>Actinomadura</taxon>
    </lineage>
</organism>
<feature type="active site" description="Proton donor/acceptor" evidence="6">
    <location>
        <position position="164"/>
    </location>
</feature>
<evidence type="ECO:0000256" key="2">
    <source>
        <dbReference type="ARBA" id="ARBA00022679"/>
    </source>
</evidence>
<dbReference type="InterPro" id="IPR038063">
    <property type="entry name" value="Transpep_catalytic_dom"/>
</dbReference>
<dbReference type="CDD" id="cd16913">
    <property type="entry name" value="YkuD_like"/>
    <property type="match status" value="1"/>
</dbReference>
<comment type="caution">
    <text evidence="9">The sequence shown here is derived from an EMBL/GenBank/DDBJ whole genome shotgun (WGS) entry which is preliminary data.</text>
</comment>
<keyword evidence="10" id="KW-1185">Reference proteome</keyword>
<evidence type="ECO:0000256" key="5">
    <source>
        <dbReference type="ARBA" id="ARBA00023316"/>
    </source>
</evidence>
<dbReference type="Pfam" id="PF01471">
    <property type="entry name" value="PG_binding_1"/>
    <property type="match status" value="1"/>
</dbReference>
<dbReference type="Pfam" id="PF03734">
    <property type="entry name" value="YkuD"/>
    <property type="match status" value="1"/>
</dbReference>
<dbReference type="PANTHER" id="PTHR30582">
    <property type="entry name" value="L,D-TRANSPEPTIDASE"/>
    <property type="match status" value="1"/>
</dbReference>
<reference evidence="9 10" key="1">
    <citation type="submission" date="2021-07" db="EMBL/GenBank/DDBJ databases">
        <title>Actinomadura sp. PM05-2 isolated from lichen.</title>
        <authorList>
            <person name="Somphong A."/>
            <person name="Phongsopitanun W."/>
            <person name="Tanasupawat S."/>
            <person name="Peongsungnone V."/>
        </authorList>
    </citation>
    <scope>NUCLEOTIDE SEQUENCE [LARGE SCALE GENOMIC DNA]</scope>
    <source>
        <strain evidence="9 10">PM05-2</strain>
    </source>
</reference>
<dbReference type="InterPro" id="IPR005490">
    <property type="entry name" value="LD_TPept_cat_dom"/>
</dbReference>
<keyword evidence="5 6" id="KW-0961">Cell wall biogenesis/degradation</keyword>
<evidence type="ECO:0000256" key="6">
    <source>
        <dbReference type="PROSITE-ProRule" id="PRU01373"/>
    </source>
</evidence>
<dbReference type="SUPFAM" id="SSF47090">
    <property type="entry name" value="PGBD-like"/>
    <property type="match status" value="1"/>
</dbReference>
<feature type="domain" description="L,D-TPase catalytic" evidence="8">
    <location>
        <begin position="95"/>
        <end position="202"/>
    </location>
</feature>
<evidence type="ECO:0000256" key="1">
    <source>
        <dbReference type="ARBA" id="ARBA00004752"/>
    </source>
</evidence>
<keyword evidence="2" id="KW-0808">Transferase</keyword>
<dbReference type="PROSITE" id="PS52029">
    <property type="entry name" value="LD_TPASE"/>
    <property type="match status" value="1"/>
</dbReference>
<dbReference type="InterPro" id="IPR036365">
    <property type="entry name" value="PGBD-like_sf"/>
</dbReference>
<keyword evidence="4 6" id="KW-0573">Peptidoglycan synthesis</keyword>
<feature type="active site" description="Nucleophile" evidence="6">
    <location>
        <position position="178"/>
    </location>
</feature>
<dbReference type="Gene3D" id="1.10.101.10">
    <property type="entry name" value="PGBD-like superfamily/PGBD"/>
    <property type="match status" value="1"/>
</dbReference>
<dbReference type="InterPro" id="IPR036366">
    <property type="entry name" value="PGBDSf"/>
</dbReference>
<sequence length="203" mass="22498">MQPAPAPVRPAATAPGTLRPGDTGARVRALQLRLRALHYDPGAADGRFRSDTRTAVWAFQKVQRMRPDGVVDGPVWKALAHPRTPRALTRAHESARVDIDLKRQLLVAYRKGRPVLISHISTGSPGRRTPAGDFHVTRRVNGWRHSHLGYMYKPLYFHSGYAMHGSLSVPRHPASHGCVRIPMHTADLLPRLVRNGAPVHVRG</sequence>
<evidence type="ECO:0000256" key="7">
    <source>
        <dbReference type="SAM" id="MobiDB-lite"/>
    </source>
</evidence>
<protein>
    <submittedName>
        <fullName evidence="9">L,D-transpeptidase family protein</fullName>
    </submittedName>
</protein>
<feature type="region of interest" description="Disordered" evidence="7">
    <location>
        <begin position="1"/>
        <end position="23"/>
    </location>
</feature>
<dbReference type="SUPFAM" id="SSF141523">
    <property type="entry name" value="L,D-transpeptidase catalytic domain-like"/>
    <property type="match status" value="1"/>
</dbReference>
<dbReference type="Proteomes" id="UP000774570">
    <property type="component" value="Unassembled WGS sequence"/>
</dbReference>
<dbReference type="PANTHER" id="PTHR30582:SF2">
    <property type="entry name" value="L,D-TRANSPEPTIDASE YCIB-RELATED"/>
    <property type="match status" value="1"/>
</dbReference>
<evidence type="ECO:0000259" key="8">
    <source>
        <dbReference type="PROSITE" id="PS52029"/>
    </source>
</evidence>